<organism evidence="1 2">
    <name type="scientific">Panagrolaimus sp. PS1159</name>
    <dbReference type="NCBI Taxonomy" id="55785"/>
    <lineage>
        <taxon>Eukaryota</taxon>
        <taxon>Metazoa</taxon>
        <taxon>Ecdysozoa</taxon>
        <taxon>Nematoda</taxon>
        <taxon>Chromadorea</taxon>
        <taxon>Rhabditida</taxon>
        <taxon>Tylenchina</taxon>
        <taxon>Panagrolaimomorpha</taxon>
        <taxon>Panagrolaimoidea</taxon>
        <taxon>Panagrolaimidae</taxon>
        <taxon>Panagrolaimus</taxon>
    </lineage>
</organism>
<accession>A0AC35GU40</accession>
<evidence type="ECO:0000313" key="1">
    <source>
        <dbReference type="Proteomes" id="UP000887580"/>
    </source>
</evidence>
<dbReference type="Proteomes" id="UP000887580">
    <property type="component" value="Unplaced"/>
</dbReference>
<name>A0AC35GU40_9BILA</name>
<dbReference type="WBParaSite" id="PS1159_v2.g8602.t1">
    <property type="protein sequence ID" value="PS1159_v2.g8602.t1"/>
    <property type="gene ID" value="PS1159_v2.g8602"/>
</dbReference>
<protein>
    <submittedName>
        <fullName evidence="2">Ubiquitin-like domain-containing protein</fullName>
    </submittedName>
</protein>
<sequence length="466" mass="52031">MAERQDNSSGGSNSSKKNESRFSQSPLNSEKKKRSKKADDSTNNGPIPKAMKYKPKTPPPAKENVISPEEETESEGTTRENGPKVTVISFGSRKSTRRSSKAPPPVPPPDPESFQLTIETIMTGAKPLVLTVTKSKTVANIKSLIRSKIKAKNFGIYVNNKELAPEDSTLESNGIVSDTKIRLHVKAQAGTSDNEDIKSMVRLTKSMNDLRNILHALPSTSKESKDRVKNVTRTKEIVEPEKKAEEDQRSREKMAKLREKFAQRNGKTVEKKKTKKKSRRDGGIAGQYALPAKTSHQNAATSSDPTTNSAEESSDREKIKSSASTGSVISIFELSLELGQGPVTNKELLLYFDLQETEDRVKFLANELFEPPSNQTKLEEIRNEFKTLRCAHCRGRLPLILREMPCRCLKVYCQAHRSPFKHCCAVDLKKVDRIKLEKDVPKSNPVSRKNSDEELQPPKSSSKKLM</sequence>
<reference evidence="2" key="1">
    <citation type="submission" date="2022-11" db="UniProtKB">
        <authorList>
            <consortium name="WormBaseParasite"/>
        </authorList>
    </citation>
    <scope>IDENTIFICATION</scope>
</reference>
<proteinExistence type="predicted"/>
<evidence type="ECO:0000313" key="2">
    <source>
        <dbReference type="WBParaSite" id="PS1159_v2.g8602.t1"/>
    </source>
</evidence>